<accession>A0AAV7RUP1</accession>
<proteinExistence type="predicted"/>
<feature type="compositionally biased region" description="Polar residues" evidence="1">
    <location>
        <begin position="7"/>
        <end position="19"/>
    </location>
</feature>
<feature type="region of interest" description="Disordered" evidence="1">
    <location>
        <begin position="1"/>
        <end position="43"/>
    </location>
</feature>
<dbReference type="AlphaFoldDB" id="A0AAV7RUP1"/>
<evidence type="ECO:0000313" key="3">
    <source>
        <dbReference type="Proteomes" id="UP001066276"/>
    </source>
</evidence>
<sequence>MLGRGSGWTSDWASGPQTSERPEGVGRPRPCNRTGAAGWRSPPRVGRHIWWKRQLKRIFRGGGCRVLDSGADPGAVAVGGRSQTVTLEDLQG</sequence>
<keyword evidence="3" id="KW-1185">Reference proteome</keyword>
<evidence type="ECO:0000313" key="2">
    <source>
        <dbReference type="EMBL" id="KAJ1155312.1"/>
    </source>
</evidence>
<organism evidence="2 3">
    <name type="scientific">Pleurodeles waltl</name>
    <name type="common">Iberian ribbed newt</name>
    <dbReference type="NCBI Taxonomy" id="8319"/>
    <lineage>
        <taxon>Eukaryota</taxon>
        <taxon>Metazoa</taxon>
        <taxon>Chordata</taxon>
        <taxon>Craniata</taxon>
        <taxon>Vertebrata</taxon>
        <taxon>Euteleostomi</taxon>
        <taxon>Amphibia</taxon>
        <taxon>Batrachia</taxon>
        <taxon>Caudata</taxon>
        <taxon>Salamandroidea</taxon>
        <taxon>Salamandridae</taxon>
        <taxon>Pleurodelinae</taxon>
        <taxon>Pleurodeles</taxon>
    </lineage>
</organism>
<comment type="caution">
    <text evidence="2">The sequence shown here is derived from an EMBL/GenBank/DDBJ whole genome shotgun (WGS) entry which is preliminary data.</text>
</comment>
<gene>
    <name evidence="2" type="ORF">NDU88_008043</name>
</gene>
<reference evidence="2" key="1">
    <citation type="journal article" date="2022" name="bioRxiv">
        <title>Sequencing and chromosome-scale assembly of the giantPleurodeles waltlgenome.</title>
        <authorList>
            <person name="Brown T."/>
            <person name="Elewa A."/>
            <person name="Iarovenko S."/>
            <person name="Subramanian E."/>
            <person name="Araus A.J."/>
            <person name="Petzold A."/>
            <person name="Susuki M."/>
            <person name="Suzuki K.-i.T."/>
            <person name="Hayashi T."/>
            <person name="Toyoda A."/>
            <person name="Oliveira C."/>
            <person name="Osipova E."/>
            <person name="Leigh N.D."/>
            <person name="Simon A."/>
            <person name="Yun M.H."/>
        </authorList>
    </citation>
    <scope>NUCLEOTIDE SEQUENCE</scope>
    <source>
        <strain evidence="2">20211129_DDA</strain>
        <tissue evidence="2">Liver</tissue>
    </source>
</reference>
<dbReference type="EMBL" id="JANPWB010000009">
    <property type="protein sequence ID" value="KAJ1155312.1"/>
    <property type="molecule type" value="Genomic_DNA"/>
</dbReference>
<dbReference type="Proteomes" id="UP001066276">
    <property type="component" value="Chromosome 5"/>
</dbReference>
<name>A0AAV7RUP1_PLEWA</name>
<protein>
    <submittedName>
        <fullName evidence="2">Uncharacterized protein</fullName>
    </submittedName>
</protein>
<evidence type="ECO:0000256" key="1">
    <source>
        <dbReference type="SAM" id="MobiDB-lite"/>
    </source>
</evidence>